<dbReference type="OrthoDB" id="9152304at2"/>
<evidence type="ECO:0000313" key="3">
    <source>
        <dbReference type="Proteomes" id="UP000249547"/>
    </source>
</evidence>
<dbReference type="SUPFAM" id="SSF51206">
    <property type="entry name" value="cAMP-binding domain-like"/>
    <property type="match status" value="1"/>
</dbReference>
<dbReference type="Pfam" id="PF00027">
    <property type="entry name" value="cNMP_binding"/>
    <property type="match status" value="1"/>
</dbReference>
<dbReference type="EMBL" id="QLLL01000003">
    <property type="protein sequence ID" value="RAJ07004.1"/>
    <property type="molecule type" value="Genomic_DNA"/>
</dbReference>
<dbReference type="RefSeq" id="WP_111597575.1">
    <property type="nucleotide sequence ID" value="NZ_QLLL01000003.1"/>
</dbReference>
<accession>A0A327QTL4</accession>
<dbReference type="AlphaFoldDB" id="A0A327QTL4"/>
<name>A0A327QTL4_9BACT</name>
<dbReference type="InterPro" id="IPR000595">
    <property type="entry name" value="cNMP-bd_dom"/>
</dbReference>
<gene>
    <name evidence="2" type="ORF">LX64_02133</name>
</gene>
<dbReference type="CDD" id="cd00038">
    <property type="entry name" value="CAP_ED"/>
    <property type="match status" value="1"/>
</dbReference>
<proteinExistence type="predicted"/>
<feature type="domain" description="Cyclic nucleotide-binding" evidence="1">
    <location>
        <begin position="29"/>
        <end position="114"/>
    </location>
</feature>
<protein>
    <submittedName>
        <fullName evidence="2">CRP-like cAMP-binding protein</fullName>
    </submittedName>
</protein>
<comment type="caution">
    <text evidence="2">The sequence shown here is derived from an EMBL/GenBank/DDBJ whole genome shotgun (WGS) entry which is preliminary data.</text>
</comment>
<organism evidence="2 3">
    <name type="scientific">Chitinophaga skermanii</name>
    <dbReference type="NCBI Taxonomy" id="331697"/>
    <lineage>
        <taxon>Bacteria</taxon>
        <taxon>Pseudomonadati</taxon>
        <taxon>Bacteroidota</taxon>
        <taxon>Chitinophagia</taxon>
        <taxon>Chitinophagales</taxon>
        <taxon>Chitinophagaceae</taxon>
        <taxon>Chitinophaga</taxon>
    </lineage>
</organism>
<dbReference type="InterPro" id="IPR018490">
    <property type="entry name" value="cNMP-bd_dom_sf"/>
</dbReference>
<evidence type="ECO:0000259" key="1">
    <source>
        <dbReference type="Pfam" id="PF00027"/>
    </source>
</evidence>
<dbReference type="Gene3D" id="2.60.120.10">
    <property type="entry name" value="Jelly Rolls"/>
    <property type="match status" value="1"/>
</dbReference>
<reference evidence="2 3" key="1">
    <citation type="submission" date="2018-06" db="EMBL/GenBank/DDBJ databases">
        <title>Genomic Encyclopedia of Archaeal and Bacterial Type Strains, Phase II (KMG-II): from individual species to whole genera.</title>
        <authorList>
            <person name="Goeker M."/>
        </authorList>
    </citation>
    <scope>NUCLEOTIDE SEQUENCE [LARGE SCALE GENOMIC DNA]</scope>
    <source>
        <strain evidence="2 3">DSM 23857</strain>
    </source>
</reference>
<keyword evidence="3" id="KW-1185">Reference proteome</keyword>
<dbReference type="Proteomes" id="UP000249547">
    <property type="component" value="Unassembled WGS sequence"/>
</dbReference>
<evidence type="ECO:0000313" key="2">
    <source>
        <dbReference type="EMBL" id="RAJ07004.1"/>
    </source>
</evidence>
<sequence>MEALKNHIQQHINIERTALDLLEPYFEHRVLKKKEIVLAEGQVCREKFFVAKGCLQMFFVKPNGIEQTIDFALEHWWTTDFSAFGKHVPSQYTIRSIEPTELYVLSVAQQTALLEALPAMEQYFHRILHIAYAASQHRVKYLYQYSREELYRQFAAQFPAFVQRVPQYMLASFLGFTPEYLSEIRKKPVP</sequence>
<dbReference type="InterPro" id="IPR014710">
    <property type="entry name" value="RmlC-like_jellyroll"/>
</dbReference>